<feature type="domain" description="ABC3 transporter permease C-terminal" evidence="7">
    <location>
        <begin position="765"/>
        <end position="868"/>
    </location>
</feature>
<feature type="transmembrane region" description="Helical" evidence="6">
    <location>
        <begin position="845"/>
        <end position="868"/>
    </location>
</feature>
<feature type="domain" description="ABC3 transporter permease C-terminal" evidence="7">
    <location>
        <begin position="379"/>
        <end position="496"/>
    </location>
</feature>
<feature type="transmembrane region" description="Helical" evidence="6">
    <location>
        <begin position="419"/>
        <end position="447"/>
    </location>
</feature>
<dbReference type="Pfam" id="PF02687">
    <property type="entry name" value="FtsX"/>
    <property type="match status" value="2"/>
</dbReference>
<keyword evidence="5 6" id="KW-0472">Membrane</keyword>
<dbReference type="STRING" id="1563681.BFP71_02205"/>
<dbReference type="EMBL" id="MDGQ01000003">
    <property type="protein sequence ID" value="OEK06509.1"/>
    <property type="molecule type" value="Genomic_DNA"/>
</dbReference>
<gene>
    <name evidence="9" type="ORF">BFP71_02205</name>
</gene>
<keyword evidence="3 6" id="KW-0812">Transmembrane</keyword>
<evidence type="ECO:0000313" key="10">
    <source>
        <dbReference type="Proteomes" id="UP000095552"/>
    </source>
</evidence>
<feature type="transmembrane region" description="Helical" evidence="6">
    <location>
        <begin position="467"/>
        <end position="491"/>
    </location>
</feature>
<protein>
    <submittedName>
        <fullName evidence="9">Uncharacterized protein</fullName>
    </submittedName>
</protein>
<reference evidence="9 10" key="1">
    <citation type="submission" date="2016-08" db="EMBL/GenBank/DDBJ databases">
        <title>Draft genome of Fabibacter sp. strain SK-8.</title>
        <authorList>
            <person name="Wong S.-K."/>
            <person name="Hamasaki K."/>
            <person name="Yoshizawa S."/>
        </authorList>
    </citation>
    <scope>NUCLEOTIDE SEQUENCE [LARGE SCALE GENOMIC DNA]</scope>
    <source>
        <strain evidence="9 10">SK-8</strain>
    </source>
</reference>
<feature type="domain" description="MacB-like periplasmic core" evidence="8">
    <location>
        <begin position="98"/>
        <end position="315"/>
    </location>
</feature>
<sequence length="885" mass="99520">MGSRSTYKPPKLATSLLARFLDDRWWQELAGDLEEQFQDSLESKGLKRAQLIYWLEVIRLLRPHLFKRTKQHTRIMMTGNHIKISYRNLKKNKVYATINILGLSIGIACVMLIAVYVKYETSYDKFFKDSDRIYRAALERVYPGRMKMFGTSSIMLAPTLHENYPQVEAVTRLHRLFFANEVPVAFPDNDKTFMETRYLYGDSLFFKVFSYEFVAGDPNTALNRATDVVLTESTAIKYFGTTDVVGRELIVSPGTRRVSGVIKDNPANSHIHFDLLGSIRSVGALINAAEIGSWTNPWVYTYLKLRPDIDPKTFELEFSNLVDTYGGANIAQGAGTDWKAKGHAFNYFLQPIESIHLESQLDVEVEPNSDITYVYIISIVALIILTISSINFVNLSIARSTERAKEVGIRKVMGSQRSALISQFLTESIFICLLASILSIGLVYITIPQFNQILGTSLSFSTILQPIIMVILLAFIFVIGIISGFYPALVISALQPSKVLKGSYKHSSKGIWLRNGLIIVQFVISIFMISGSIIVSQQMRYLTNKDLGFNKENVLVIHYTDDLAENYNAFSNEVSQMSSVHGVGGSTFIPGEFMGSGVFGVDDPNVDDIRGNTITANQEYLETMEFEIVMGRNFDRTYNDSLKVIINEATVKAMGVENPIGMKFLSNNNPNTPTFEFTIIGVVKDYNYYSLHSEIGPLMMFYGVGNFVPSVTVLRVNQTNLEETIAQVQSKWESLTEEPFKYSFLNDNLERQYEADKASTSVFDIFTLIAIVMSCTGLFGLATYVVNQRLKEMSIRKVLGASLPNIIKVFAKDFMLLICLAFFIGAPIAYFALDAWLNNFAYHIQIGLFAFMLAGFITVLLVFITIGYQGVKMALINPTKVLRSD</sequence>
<evidence type="ECO:0000256" key="1">
    <source>
        <dbReference type="ARBA" id="ARBA00004651"/>
    </source>
</evidence>
<evidence type="ECO:0000313" key="9">
    <source>
        <dbReference type="EMBL" id="OEK06509.1"/>
    </source>
</evidence>
<dbReference type="RefSeq" id="WP_069833821.1">
    <property type="nucleotide sequence ID" value="NZ_MDGQ01000003.1"/>
</dbReference>
<accession>A0A1E5T561</accession>
<evidence type="ECO:0000259" key="7">
    <source>
        <dbReference type="Pfam" id="PF02687"/>
    </source>
</evidence>
<dbReference type="GO" id="GO:0005886">
    <property type="term" value="C:plasma membrane"/>
    <property type="evidence" value="ECO:0007669"/>
    <property type="project" value="UniProtKB-SubCell"/>
</dbReference>
<feature type="transmembrane region" description="Helical" evidence="6">
    <location>
        <begin position="512"/>
        <end position="535"/>
    </location>
</feature>
<feature type="transmembrane region" description="Helical" evidence="6">
    <location>
        <begin position="765"/>
        <end position="786"/>
    </location>
</feature>
<name>A0A1E5T561_9BACT</name>
<comment type="subcellular location">
    <subcellularLocation>
        <location evidence="1">Cell membrane</location>
        <topology evidence="1">Multi-pass membrane protein</topology>
    </subcellularLocation>
</comment>
<evidence type="ECO:0000256" key="4">
    <source>
        <dbReference type="ARBA" id="ARBA00022989"/>
    </source>
</evidence>
<feature type="transmembrane region" description="Helical" evidence="6">
    <location>
        <begin position="94"/>
        <end position="117"/>
    </location>
</feature>
<dbReference type="PANTHER" id="PTHR30572">
    <property type="entry name" value="MEMBRANE COMPONENT OF TRANSPORTER-RELATED"/>
    <property type="match status" value="1"/>
</dbReference>
<keyword evidence="2" id="KW-1003">Cell membrane</keyword>
<dbReference type="InterPro" id="IPR047699">
    <property type="entry name" value="Permease_put_prefix"/>
</dbReference>
<dbReference type="PANTHER" id="PTHR30572:SF18">
    <property type="entry name" value="ABC-TYPE MACROLIDE FAMILY EXPORT SYSTEM PERMEASE COMPONENT 2"/>
    <property type="match status" value="1"/>
</dbReference>
<keyword evidence="10" id="KW-1185">Reference proteome</keyword>
<evidence type="ECO:0000256" key="6">
    <source>
        <dbReference type="SAM" id="Phobius"/>
    </source>
</evidence>
<organism evidence="9 10">
    <name type="scientific">Roseivirga misakiensis</name>
    <dbReference type="NCBI Taxonomy" id="1563681"/>
    <lineage>
        <taxon>Bacteria</taxon>
        <taxon>Pseudomonadati</taxon>
        <taxon>Bacteroidota</taxon>
        <taxon>Cytophagia</taxon>
        <taxon>Cytophagales</taxon>
        <taxon>Roseivirgaceae</taxon>
        <taxon>Roseivirga</taxon>
    </lineage>
</organism>
<dbReference type="InterPro" id="IPR050250">
    <property type="entry name" value="Macrolide_Exporter_MacB"/>
</dbReference>
<evidence type="ECO:0000256" key="5">
    <source>
        <dbReference type="ARBA" id="ARBA00023136"/>
    </source>
</evidence>
<dbReference type="NCBIfam" id="NF038404">
    <property type="entry name" value="perm_prefix_2"/>
    <property type="match status" value="1"/>
</dbReference>
<evidence type="ECO:0000256" key="3">
    <source>
        <dbReference type="ARBA" id="ARBA00022692"/>
    </source>
</evidence>
<dbReference type="InterPro" id="IPR003838">
    <property type="entry name" value="ABC3_permease_C"/>
</dbReference>
<feature type="transmembrane region" description="Helical" evidence="6">
    <location>
        <begin position="814"/>
        <end position="833"/>
    </location>
</feature>
<proteinExistence type="predicted"/>
<evidence type="ECO:0000256" key="2">
    <source>
        <dbReference type="ARBA" id="ARBA00022475"/>
    </source>
</evidence>
<dbReference type="GO" id="GO:0022857">
    <property type="term" value="F:transmembrane transporter activity"/>
    <property type="evidence" value="ECO:0007669"/>
    <property type="project" value="TreeGrafter"/>
</dbReference>
<dbReference type="Proteomes" id="UP000095552">
    <property type="component" value="Unassembled WGS sequence"/>
</dbReference>
<dbReference type="InterPro" id="IPR025857">
    <property type="entry name" value="MacB_PCD"/>
</dbReference>
<feature type="transmembrane region" description="Helical" evidence="6">
    <location>
        <begin position="373"/>
        <end position="398"/>
    </location>
</feature>
<evidence type="ECO:0000259" key="8">
    <source>
        <dbReference type="Pfam" id="PF12704"/>
    </source>
</evidence>
<keyword evidence="4 6" id="KW-1133">Transmembrane helix</keyword>
<dbReference type="Pfam" id="PF12704">
    <property type="entry name" value="MacB_PCD"/>
    <property type="match status" value="1"/>
</dbReference>
<dbReference type="AlphaFoldDB" id="A0A1E5T561"/>
<comment type="caution">
    <text evidence="9">The sequence shown here is derived from an EMBL/GenBank/DDBJ whole genome shotgun (WGS) entry which is preliminary data.</text>
</comment>
<dbReference type="OrthoDB" id="5933722at2"/>